<dbReference type="EMBL" id="JADEXG010000004">
    <property type="protein sequence ID" value="MBE9076258.1"/>
    <property type="molecule type" value="Genomic_DNA"/>
</dbReference>
<evidence type="ECO:0000313" key="3">
    <source>
        <dbReference type="EMBL" id="MBE9076258.1"/>
    </source>
</evidence>
<reference evidence="3" key="1">
    <citation type="submission" date="2020-10" db="EMBL/GenBank/DDBJ databases">
        <authorList>
            <person name="Castelo-Branco R."/>
            <person name="Eusebio N."/>
            <person name="Adriana R."/>
            <person name="Vieira A."/>
            <person name="Brugerolle De Fraissinette N."/>
            <person name="Rezende De Castro R."/>
            <person name="Schneider M.P."/>
            <person name="Vasconcelos V."/>
            <person name="Leao P.N."/>
        </authorList>
    </citation>
    <scope>NUCLEOTIDE SEQUENCE</scope>
    <source>
        <strain evidence="3">LEGE 07310</strain>
    </source>
</reference>
<evidence type="ECO:0000259" key="1">
    <source>
        <dbReference type="Pfam" id="PF02770"/>
    </source>
</evidence>
<dbReference type="GO" id="GO:0006552">
    <property type="term" value="P:L-leucine catabolic process"/>
    <property type="evidence" value="ECO:0007669"/>
    <property type="project" value="TreeGrafter"/>
</dbReference>
<keyword evidence="4" id="KW-1185">Reference proteome</keyword>
<dbReference type="Pfam" id="PF02770">
    <property type="entry name" value="Acyl-CoA_dh_M"/>
    <property type="match status" value="1"/>
</dbReference>
<dbReference type="PANTHER" id="PTHR43884">
    <property type="entry name" value="ACYL-COA DEHYDROGENASE"/>
    <property type="match status" value="1"/>
</dbReference>
<dbReference type="Gene3D" id="2.40.110.10">
    <property type="entry name" value="Butyryl-CoA Dehydrogenase, subunit A, domain 2"/>
    <property type="match status" value="1"/>
</dbReference>
<proteinExistence type="predicted"/>
<dbReference type="AlphaFoldDB" id="A0A8J7AF17"/>
<feature type="domain" description="Acyl-CoA dehydrogenase/oxidase N-terminal" evidence="2">
    <location>
        <begin position="27"/>
        <end position="121"/>
    </location>
</feature>
<evidence type="ECO:0000259" key="2">
    <source>
        <dbReference type="Pfam" id="PF02771"/>
    </source>
</evidence>
<dbReference type="Gene3D" id="1.20.140.10">
    <property type="entry name" value="Butyryl-CoA Dehydrogenase, subunit A, domain 3"/>
    <property type="match status" value="1"/>
</dbReference>
<dbReference type="PANTHER" id="PTHR43884:SF12">
    <property type="entry name" value="ISOVALERYL-COA DEHYDROGENASE, MITOCHONDRIAL-RELATED"/>
    <property type="match status" value="1"/>
</dbReference>
<dbReference type="GO" id="GO:0008470">
    <property type="term" value="F:3-methylbutanoyl-CoA dehydrogenase activity"/>
    <property type="evidence" value="ECO:0007669"/>
    <property type="project" value="TreeGrafter"/>
</dbReference>
<protein>
    <submittedName>
        <fullName evidence="3">Acyl-CoA dehydrogenase family protein</fullName>
    </submittedName>
</protein>
<dbReference type="InterPro" id="IPR006091">
    <property type="entry name" value="Acyl-CoA_Oxase/DH_mid-dom"/>
</dbReference>
<dbReference type="InterPro" id="IPR009100">
    <property type="entry name" value="AcylCoA_DH/oxidase_NM_dom_sf"/>
</dbReference>
<accession>A0A8J7AF17</accession>
<dbReference type="SUPFAM" id="SSF56645">
    <property type="entry name" value="Acyl-CoA dehydrogenase NM domain-like"/>
    <property type="match status" value="1"/>
</dbReference>
<sequence>MTIALNPSKITGDYFRNRDYAVTAAEVANELRHTVQERDAIAGSPSPEVRCLRAAGLLPLVVPKAYGGTGASWSEAMDIVKALAKTDSSAAQLYGYHLLLSVVPHLIGTAEQTVRYYRDTAQHNHFWANAINTRDLRLTLEADGDGFRASGVKTFCTGAVVADRMICAATQPGNPLPVMFVLPSDRPGLTYNHDWDTLGQRRTASGSFTFESVRVEPAELLGPPPNLESAFPTGLGIGGMLVQSAIFQGIAEGALAAAQAYTRTQARPWETAAVETAAEDPYLLRRYGELWAQLQGAIALTQG</sequence>
<comment type="caution">
    <text evidence="3">The sequence shown here is derived from an EMBL/GenBank/DDBJ whole genome shotgun (WGS) entry which is preliminary data.</text>
</comment>
<name>A0A8J7AF17_9CYAN</name>
<dbReference type="Gene3D" id="1.10.540.10">
    <property type="entry name" value="Acyl-CoA dehydrogenase/oxidase, N-terminal domain"/>
    <property type="match status" value="1"/>
</dbReference>
<dbReference type="Pfam" id="PF02771">
    <property type="entry name" value="Acyl-CoA_dh_N"/>
    <property type="match status" value="1"/>
</dbReference>
<gene>
    <name evidence="3" type="ORF">IQ241_02925</name>
</gene>
<dbReference type="InterPro" id="IPR037069">
    <property type="entry name" value="AcylCoA_DH/ox_N_sf"/>
</dbReference>
<dbReference type="GO" id="GO:0050660">
    <property type="term" value="F:flavin adenine dinucleotide binding"/>
    <property type="evidence" value="ECO:0007669"/>
    <property type="project" value="InterPro"/>
</dbReference>
<dbReference type="InterPro" id="IPR046373">
    <property type="entry name" value="Acyl-CoA_Oxase/DH_mid-dom_sf"/>
</dbReference>
<evidence type="ECO:0000313" key="4">
    <source>
        <dbReference type="Proteomes" id="UP000636505"/>
    </source>
</evidence>
<dbReference type="RefSeq" id="WP_193904918.1">
    <property type="nucleotide sequence ID" value="NZ_JADEXG010000004.1"/>
</dbReference>
<dbReference type="InterPro" id="IPR013786">
    <property type="entry name" value="AcylCoA_DH/ox_N"/>
</dbReference>
<organism evidence="3 4">
    <name type="scientific">Vasconcelosia minhoensis LEGE 07310</name>
    <dbReference type="NCBI Taxonomy" id="915328"/>
    <lineage>
        <taxon>Bacteria</taxon>
        <taxon>Bacillati</taxon>
        <taxon>Cyanobacteriota</taxon>
        <taxon>Cyanophyceae</taxon>
        <taxon>Nodosilineales</taxon>
        <taxon>Cymatolegaceae</taxon>
        <taxon>Vasconcelosia</taxon>
        <taxon>Vasconcelosia minhoensis</taxon>
    </lineage>
</organism>
<feature type="domain" description="Acyl-CoA oxidase/dehydrogenase middle" evidence="1">
    <location>
        <begin position="139"/>
        <end position="213"/>
    </location>
</feature>
<dbReference type="Proteomes" id="UP000636505">
    <property type="component" value="Unassembled WGS sequence"/>
</dbReference>